<evidence type="ECO:0000313" key="1">
    <source>
        <dbReference type="EMBL" id="VEU72668.1"/>
    </source>
</evidence>
<protein>
    <recommendedName>
        <fullName evidence="3">DUF31 domain-containing protein</fullName>
    </recommendedName>
</protein>
<dbReference type="EMBL" id="LR215031">
    <property type="protein sequence ID" value="VEU72668.1"/>
    <property type="molecule type" value="Genomic_DNA"/>
</dbReference>
<name>A0A449AYQ5_9BACT</name>
<sequence>MTTPKNNVGYTLDINENQGMLANGRFFEFLSPKNTNQYPTKWFMLTTGHTMVSKFDLPKFTFKIFNNNAEKEVEAKVILDGRDQWDTNLEPFKALLPEDYQNIELHSYLDYAIVEVNFATPEDAKLFTSTDWQDNILFSQNELDNQLGYFDKNANNQTVYKSISNPNRGYKLLYKKDGYNKVLWPEFTNSFLIDQRLLKINGQNYIDFSTNFKIKATNFPEGSSGVVIGNYRTNLWIKTASTNEDGLWLPTRISEKEQDVFKSILATRTNAKIAESWSNLTYDIIGNFERENSGKSFIKTFQKLYPESEPGFLVK</sequence>
<dbReference type="KEGG" id="mgal:NCTC10186_00135"/>
<evidence type="ECO:0000313" key="2">
    <source>
        <dbReference type="Proteomes" id="UP000289862"/>
    </source>
</evidence>
<dbReference type="RefSeq" id="WP_119571885.1">
    <property type="nucleotide sequence ID" value="NZ_LR215031.1"/>
</dbReference>
<dbReference type="AlphaFoldDB" id="A0A449AYQ5"/>
<accession>A0A449AYQ5</accession>
<organism evidence="1 2">
    <name type="scientific">Mycoplasmopsis gallopavonis</name>
    <dbReference type="NCBI Taxonomy" id="76629"/>
    <lineage>
        <taxon>Bacteria</taxon>
        <taxon>Bacillati</taxon>
        <taxon>Mycoplasmatota</taxon>
        <taxon>Mycoplasmoidales</taxon>
        <taxon>Metamycoplasmataceae</taxon>
        <taxon>Mycoplasmopsis</taxon>
    </lineage>
</organism>
<proteinExistence type="predicted"/>
<reference evidence="1 2" key="1">
    <citation type="submission" date="2019-01" db="EMBL/GenBank/DDBJ databases">
        <authorList>
            <consortium name="Pathogen Informatics"/>
        </authorList>
    </citation>
    <scope>NUCLEOTIDE SEQUENCE [LARGE SCALE GENOMIC DNA]</scope>
    <source>
        <strain evidence="1 2">NCTC10186</strain>
    </source>
</reference>
<evidence type="ECO:0008006" key="3">
    <source>
        <dbReference type="Google" id="ProtNLM"/>
    </source>
</evidence>
<dbReference type="OrthoDB" id="393864at2"/>
<keyword evidence="2" id="KW-1185">Reference proteome</keyword>
<gene>
    <name evidence="1" type="ORF">NCTC10186_00135</name>
</gene>
<dbReference type="Proteomes" id="UP000289862">
    <property type="component" value="Chromosome"/>
</dbReference>